<accession>A0A368VZF7</accession>
<evidence type="ECO:0000256" key="2">
    <source>
        <dbReference type="ARBA" id="ARBA00023125"/>
    </source>
</evidence>
<dbReference type="InterPro" id="IPR020449">
    <property type="entry name" value="Tscrpt_reg_AraC-type_HTH"/>
</dbReference>
<dbReference type="PRINTS" id="PR00032">
    <property type="entry name" value="HTHARAC"/>
</dbReference>
<dbReference type="Pfam" id="PF02311">
    <property type="entry name" value="AraC_binding"/>
    <property type="match status" value="1"/>
</dbReference>
<dbReference type="GO" id="GO:0003700">
    <property type="term" value="F:DNA-binding transcription factor activity"/>
    <property type="evidence" value="ECO:0007669"/>
    <property type="project" value="InterPro"/>
</dbReference>
<proteinExistence type="predicted"/>
<keyword evidence="6" id="KW-1185">Reference proteome</keyword>
<keyword evidence="1" id="KW-0805">Transcription regulation</keyword>
<protein>
    <submittedName>
        <fullName evidence="5">AraC-like DNA-binding protein</fullName>
    </submittedName>
</protein>
<evidence type="ECO:0000256" key="3">
    <source>
        <dbReference type="ARBA" id="ARBA00023163"/>
    </source>
</evidence>
<dbReference type="InterPro" id="IPR003313">
    <property type="entry name" value="AraC-bd"/>
</dbReference>
<organism evidence="5 6">
    <name type="scientific">Paenibacillus prosopidis</name>
    <dbReference type="NCBI Taxonomy" id="630520"/>
    <lineage>
        <taxon>Bacteria</taxon>
        <taxon>Bacillati</taxon>
        <taxon>Bacillota</taxon>
        <taxon>Bacilli</taxon>
        <taxon>Bacillales</taxon>
        <taxon>Paenibacillaceae</taxon>
        <taxon>Paenibacillus</taxon>
    </lineage>
</organism>
<dbReference type="Gene3D" id="2.60.120.280">
    <property type="entry name" value="Regulatory protein AraC"/>
    <property type="match status" value="1"/>
</dbReference>
<gene>
    <name evidence="5" type="ORF">DFP97_1088</name>
</gene>
<dbReference type="RefSeq" id="WP_114380667.1">
    <property type="nucleotide sequence ID" value="NZ_QPJD01000008.1"/>
</dbReference>
<keyword evidence="3" id="KW-0804">Transcription</keyword>
<dbReference type="InterPro" id="IPR037923">
    <property type="entry name" value="HTH-like"/>
</dbReference>
<dbReference type="InterPro" id="IPR018060">
    <property type="entry name" value="HTH_AraC"/>
</dbReference>
<evidence type="ECO:0000259" key="4">
    <source>
        <dbReference type="PROSITE" id="PS01124"/>
    </source>
</evidence>
<dbReference type="GO" id="GO:0043565">
    <property type="term" value="F:sequence-specific DNA binding"/>
    <property type="evidence" value="ECO:0007669"/>
    <property type="project" value="InterPro"/>
</dbReference>
<dbReference type="EMBL" id="QPJD01000008">
    <property type="protein sequence ID" value="RCW47395.1"/>
    <property type="molecule type" value="Genomic_DNA"/>
</dbReference>
<feature type="domain" description="HTH araC/xylS-type" evidence="4">
    <location>
        <begin position="180"/>
        <end position="278"/>
    </location>
</feature>
<dbReference type="InterPro" id="IPR009057">
    <property type="entry name" value="Homeodomain-like_sf"/>
</dbReference>
<sequence length="296" mass="33700">MLGNDYKISTYSNSSNIDLKLFYSGTQQCPPGHSWGPALKDHYKIHYIHSGKGIFRTINQTYTLSSGQGFLIYPDQISSYAADEADPWTYSWVAFQGASAEYCAANAILSVEQPVFTCEQDDVIRSCIRQMYEASQLIHASSRDLRLTAALCSFLAVIMDSVGSNVQFKRFDSGKDVYVSRILAYTETNYSRSLRIEDLANELGLTRKYMSSLFKEAVGISPQQYVFQYRLNKARELLKKASLSIREVAYSVGYHDQLLFSRMFKKTFGMSPSEYRNNEYDKMDLLKGNTHEGTRE</sequence>
<dbReference type="PANTHER" id="PTHR43280:SF2">
    <property type="entry name" value="HTH-TYPE TRANSCRIPTIONAL REGULATOR EXSA"/>
    <property type="match status" value="1"/>
</dbReference>
<keyword evidence="2 5" id="KW-0238">DNA-binding</keyword>
<dbReference type="OrthoDB" id="9813413at2"/>
<name>A0A368VZF7_9BACL</name>
<dbReference type="SUPFAM" id="SSF51215">
    <property type="entry name" value="Regulatory protein AraC"/>
    <property type="match status" value="1"/>
</dbReference>
<dbReference type="CDD" id="cd06986">
    <property type="entry name" value="cupin_MmsR-like_N"/>
    <property type="match status" value="1"/>
</dbReference>
<dbReference type="SMART" id="SM00342">
    <property type="entry name" value="HTH_ARAC"/>
    <property type="match status" value="1"/>
</dbReference>
<dbReference type="PANTHER" id="PTHR43280">
    <property type="entry name" value="ARAC-FAMILY TRANSCRIPTIONAL REGULATOR"/>
    <property type="match status" value="1"/>
</dbReference>
<dbReference type="PROSITE" id="PS00041">
    <property type="entry name" value="HTH_ARAC_FAMILY_1"/>
    <property type="match status" value="1"/>
</dbReference>
<evidence type="ECO:0000313" key="6">
    <source>
        <dbReference type="Proteomes" id="UP000252415"/>
    </source>
</evidence>
<evidence type="ECO:0000256" key="1">
    <source>
        <dbReference type="ARBA" id="ARBA00023015"/>
    </source>
</evidence>
<dbReference type="PROSITE" id="PS01124">
    <property type="entry name" value="HTH_ARAC_FAMILY_2"/>
    <property type="match status" value="1"/>
</dbReference>
<dbReference type="Gene3D" id="1.10.10.60">
    <property type="entry name" value="Homeodomain-like"/>
    <property type="match status" value="2"/>
</dbReference>
<reference evidence="5 6" key="1">
    <citation type="submission" date="2018-07" db="EMBL/GenBank/DDBJ databases">
        <title>Genomic Encyclopedia of Type Strains, Phase III (KMG-III): the genomes of soil and plant-associated and newly described type strains.</title>
        <authorList>
            <person name="Whitman W."/>
        </authorList>
    </citation>
    <scope>NUCLEOTIDE SEQUENCE [LARGE SCALE GENOMIC DNA]</scope>
    <source>
        <strain evidence="5 6">CECT 7506</strain>
    </source>
</reference>
<dbReference type="Pfam" id="PF12833">
    <property type="entry name" value="HTH_18"/>
    <property type="match status" value="1"/>
</dbReference>
<comment type="caution">
    <text evidence="5">The sequence shown here is derived from an EMBL/GenBank/DDBJ whole genome shotgun (WGS) entry which is preliminary data.</text>
</comment>
<dbReference type="InterPro" id="IPR018062">
    <property type="entry name" value="HTH_AraC-typ_CS"/>
</dbReference>
<evidence type="ECO:0000313" key="5">
    <source>
        <dbReference type="EMBL" id="RCW47395.1"/>
    </source>
</evidence>
<dbReference type="SUPFAM" id="SSF46689">
    <property type="entry name" value="Homeodomain-like"/>
    <property type="match status" value="2"/>
</dbReference>
<dbReference type="AlphaFoldDB" id="A0A368VZF7"/>
<dbReference type="Proteomes" id="UP000252415">
    <property type="component" value="Unassembled WGS sequence"/>
</dbReference>